<keyword evidence="1" id="KW-0175">Coiled coil</keyword>
<reference evidence="3" key="1">
    <citation type="journal article" date="2019" name="Int. J. Syst. Evol. Microbiol.">
        <title>The Global Catalogue of Microorganisms (GCM) 10K type strain sequencing project: providing services to taxonomists for standard genome sequencing and annotation.</title>
        <authorList>
            <consortium name="The Broad Institute Genomics Platform"/>
            <consortium name="The Broad Institute Genome Sequencing Center for Infectious Disease"/>
            <person name="Wu L."/>
            <person name="Ma J."/>
        </authorList>
    </citation>
    <scope>NUCLEOTIDE SEQUENCE [LARGE SCALE GENOMIC DNA]</scope>
    <source>
        <strain evidence="3">KCTC 52298</strain>
    </source>
</reference>
<name>A0ABW5L105_9SPHI</name>
<evidence type="ECO:0000256" key="1">
    <source>
        <dbReference type="SAM" id="Coils"/>
    </source>
</evidence>
<proteinExistence type="predicted"/>
<feature type="coiled-coil region" evidence="1">
    <location>
        <begin position="15"/>
        <end position="42"/>
    </location>
</feature>
<evidence type="ECO:0008006" key="4">
    <source>
        <dbReference type="Google" id="ProtNLM"/>
    </source>
</evidence>
<sequence length="116" mass="13560">MTRTNDLSEKQHETILVQQAILQKQEEQLELLQRRAGIMEDLMLQMGEILDRDLLSLLDQPLLFKQDVMAKLGISDATFRNYVADEKLNPMKLGKTEYFFARELAKQLLKSRKGHR</sequence>
<evidence type="ECO:0000313" key="2">
    <source>
        <dbReference type="EMBL" id="MFD2553557.1"/>
    </source>
</evidence>
<dbReference type="EMBL" id="JBHULD010000004">
    <property type="protein sequence ID" value="MFD2553557.1"/>
    <property type="molecule type" value="Genomic_DNA"/>
</dbReference>
<dbReference type="RefSeq" id="WP_210355094.1">
    <property type="nucleotide sequence ID" value="NZ_JAEQMU010000004.1"/>
</dbReference>
<protein>
    <recommendedName>
        <fullName evidence="4">DNA-binding protein</fullName>
    </recommendedName>
</protein>
<dbReference type="Proteomes" id="UP001597440">
    <property type="component" value="Unassembled WGS sequence"/>
</dbReference>
<keyword evidence="3" id="KW-1185">Reference proteome</keyword>
<organism evidence="2 3">
    <name type="scientific">Sphingobacterium tabacisoli</name>
    <dbReference type="NCBI Taxonomy" id="2044855"/>
    <lineage>
        <taxon>Bacteria</taxon>
        <taxon>Pseudomonadati</taxon>
        <taxon>Bacteroidota</taxon>
        <taxon>Sphingobacteriia</taxon>
        <taxon>Sphingobacteriales</taxon>
        <taxon>Sphingobacteriaceae</taxon>
        <taxon>Sphingobacterium</taxon>
    </lineage>
</organism>
<gene>
    <name evidence="2" type="ORF">ACFSQW_04090</name>
</gene>
<accession>A0ABW5L105</accession>
<evidence type="ECO:0000313" key="3">
    <source>
        <dbReference type="Proteomes" id="UP001597440"/>
    </source>
</evidence>
<comment type="caution">
    <text evidence="2">The sequence shown here is derived from an EMBL/GenBank/DDBJ whole genome shotgun (WGS) entry which is preliminary data.</text>
</comment>